<sequence>MSSDFSSSSFDLAQTHPGLGALRMACLLAESGAEPDDEALNLIYEVVNAGCLVSANPRELWPELKRGLMTQEPSKFLRILRRCGALSQLAPEVSALFGVPQLSDSLGQVDIGAHVLEALDEAARRDAPVAVRFALFVMNVGKSDSPPEHLPVHYKHVDRGHPRIEALCARVGAPRDSRDLAMLALAECERVHRVSEVRAGPIALMLERLGAFGAPEQFRQFMTVCACDFCAHPGHGGKPYAQAALLGRALDACAGIAGDDPDALATARAEAIAVAFNSQRWS</sequence>
<evidence type="ECO:0000313" key="3">
    <source>
        <dbReference type="Proteomes" id="UP000309061"/>
    </source>
</evidence>
<dbReference type="PANTHER" id="PTHR47545:SF1">
    <property type="entry name" value="MULTIFUNCTIONAL CCA PROTEIN"/>
    <property type="match status" value="1"/>
</dbReference>
<dbReference type="SUPFAM" id="SSF81891">
    <property type="entry name" value="Poly A polymerase C-terminal region-like"/>
    <property type="match status" value="1"/>
</dbReference>
<evidence type="ECO:0000313" key="2">
    <source>
        <dbReference type="EMBL" id="QGM44819.1"/>
    </source>
</evidence>
<dbReference type="AlphaFoldDB" id="A0A6B8KAE2"/>
<protein>
    <submittedName>
        <fullName evidence="2">tRNA nucleotidyltransferase</fullName>
    </submittedName>
</protein>
<dbReference type="PANTHER" id="PTHR47545">
    <property type="entry name" value="MULTIFUNCTIONAL CCA PROTEIN"/>
    <property type="match status" value="1"/>
</dbReference>
<reference evidence="2 3" key="1">
    <citation type="submission" date="2019-11" db="EMBL/GenBank/DDBJ databases">
        <title>The genome sequence of Methylocystis heyeri.</title>
        <authorList>
            <person name="Oshkin I.Y."/>
            <person name="Miroshnikov K."/>
            <person name="Dedysh S.N."/>
        </authorList>
    </citation>
    <scope>NUCLEOTIDE SEQUENCE [LARGE SCALE GENOMIC DNA]</scope>
    <source>
        <strain evidence="2 3">H2</strain>
    </source>
</reference>
<dbReference type="InterPro" id="IPR050124">
    <property type="entry name" value="tRNA_CCA-adding_enzyme"/>
</dbReference>
<dbReference type="Proteomes" id="UP000309061">
    <property type="component" value="Chromosome"/>
</dbReference>
<dbReference type="RefSeq" id="WP_136495114.1">
    <property type="nucleotide sequence ID" value="NZ_CP046052.1"/>
</dbReference>
<keyword evidence="3" id="KW-1185">Reference proteome</keyword>
<keyword evidence="2" id="KW-0808">Transferase</keyword>
<accession>A0A6B8KAE2</accession>
<dbReference type="GO" id="GO:0000166">
    <property type="term" value="F:nucleotide binding"/>
    <property type="evidence" value="ECO:0007669"/>
    <property type="project" value="UniProtKB-KW"/>
</dbReference>
<keyword evidence="1" id="KW-0547">Nucleotide-binding</keyword>
<dbReference type="GO" id="GO:0016740">
    <property type="term" value="F:transferase activity"/>
    <property type="evidence" value="ECO:0007669"/>
    <property type="project" value="UniProtKB-KW"/>
</dbReference>
<gene>
    <name evidence="2" type="ORF">H2LOC_003455</name>
</gene>
<evidence type="ECO:0000256" key="1">
    <source>
        <dbReference type="ARBA" id="ARBA00022741"/>
    </source>
</evidence>
<dbReference type="KEGG" id="mhey:H2LOC_003455"/>
<organism evidence="2 3">
    <name type="scientific">Methylocystis heyeri</name>
    <dbReference type="NCBI Taxonomy" id="391905"/>
    <lineage>
        <taxon>Bacteria</taxon>
        <taxon>Pseudomonadati</taxon>
        <taxon>Pseudomonadota</taxon>
        <taxon>Alphaproteobacteria</taxon>
        <taxon>Hyphomicrobiales</taxon>
        <taxon>Methylocystaceae</taxon>
        <taxon>Methylocystis</taxon>
    </lineage>
</organism>
<dbReference type="EMBL" id="CP046052">
    <property type="protein sequence ID" value="QGM44819.1"/>
    <property type="molecule type" value="Genomic_DNA"/>
</dbReference>
<dbReference type="OrthoDB" id="9805698at2"/>
<dbReference type="Gene3D" id="1.10.3090.10">
    <property type="entry name" value="cca-adding enzyme, domain 2"/>
    <property type="match status" value="1"/>
</dbReference>
<proteinExistence type="predicted"/>
<name>A0A6B8KAE2_9HYPH</name>